<proteinExistence type="predicted"/>
<dbReference type="Pfam" id="PF00072">
    <property type="entry name" value="Response_reg"/>
    <property type="match status" value="1"/>
</dbReference>
<dbReference type="Gene3D" id="6.10.250.490">
    <property type="match status" value="1"/>
</dbReference>
<dbReference type="GO" id="GO:0016020">
    <property type="term" value="C:membrane"/>
    <property type="evidence" value="ECO:0007669"/>
    <property type="project" value="InterPro"/>
</dbReference>
<dbReference type="SUPFAM" id="SSF55874">
    <property type="entry name" value="ATPase domain of HSP90 chaperone/DNA topoisomerase II/histidine kinase"/>
    <property type="match status" value="1"/>
</dbReference>
<dbReference type="InterPro" id="IPR013655">
    <property type="entry name" value="PAS_fold_3"/>
</dbReference>
<evidence type="ECO:0000259" key="5">
    <source>
        <dbReference type="PROSITE" id="PS50109"/>
    </source>
</evidence>
<dbReference type="Pfam" id="PF07730">
    <property type="entry name" value="HisKA_3"/>
    <property type="match status" value="1"/>
</dbReference>
<dbReference type="SMART" id="SM00387">
    <property type="entry name" value="HATPase_c"/>
    <property type="match status" value="1"/>
</dbReference>
<gene>
    <name evidence="9" type="ORF">WJ33_22635</name>
</gene>
<dbReference type="Pfam" id="PF08447">
    <property type="entry name" value="PAS_3"/>
    <property type="match status" value="1"/>
</dbReference>
<dbReference type="InterPro" id="IPR005467">
    <property type="entry name" value="His_kinase_dom"/>
</dbReference>
<dbReference type="SUPFAM" id="SSF52172">
    <property type="entry name" value="CheY-like"/>
    <property type="match status" value="1"/>
</dbReference>
<keyword evidence="1" id="KW-0808">Transferase</keyword>
<sequence length="499" mass="55493">MNALRPALQVLLVEDSASDALFIEEALADVQDFEACPTRAEWLSHAIEHAQTAPCDVVLLDLGLPDSQGPDTFRRFHRQVPSVPVLVLTGLDDILIGLQAIQEGAQDYLLKRDIEVSLLGRAVRYAIERHRVAAELAASKERFQLAVNGASAGLWDWDLGTDLVYFSPHFKEIMDYHDDEPADENHALLDAIHPDDIKRVRAALAAHLEQRSPYDVEYRVNLRSGTSRWIESRGQALWNGAGQPYRMVGWIMDVTDRKRDEEALRISREELRRLSAHIQHVREEEKARIARELHDDLGQQLTALKMGLAEIEIRLKGQAVATQTVRDRLSDMSRLIDMTVASVRRIAADLRPVMLDDLGLMPAIDWLVNDFTNRYGIDVERRIDPGDTTFTGIGATTLFRIVQEALTNVARHANATAVVLTLCIEGGCCMLRVADNGRGGRIVDGGGSDRQDQSFGLVGIRERAHMIGGSVTIDTADGKGFSITVTFPLHAVQQQEVLP</sequence>
<dbReference type="InterPro" id="IPR035965">
    <property type="entry name" value="PAS-like_dom_sf"/>
</dbReference>
<keyword evidence="2 9" id="KW-0418">Kinase</keyword>
<feature type="domain" description="Response regulatory" evidence="6">
    <location>
        <begin position="9"/>
        <end position="126"/>
    </location>
</feature>
<dbReference type="InterPro" id="IPR001789">
    <property type="entry name" value="Sig_transdc_resp-reg_receiver"/>
</dbReference>
<dbReference type="InterPro" id="IPR011006">
    <property type="entry name" value="CheY-like_superfamily"/>
</dbReference>
<feature type="modified residue" description="4-aspartylphosphate" evidence="4">
    <location>
        <position position="61"/>
    </location>
</feature>
<dbReference type="PROSITE" id="PS50110">
    <property type="entry name" value="RESPONSE_REGULATORY"/>
    <property type="match status" value="1"/>
</dbReference>
<evidence type="ECO:0000256" key="2">
    <source>
        <dbReference type="ARBA" id="ARBA00022777"/>
    </source>
</evidence>
<dbReference type="InterPro" id="IPR011712">
    <property type="entry name" value="Sig_transdc_His_kin_sub3_dim/P"/>
</dbReference>
<evidence type="ECO:0000259" key="6">
    <source>
        <dbReference type="PROSITE" id="PS50110"/>
    </source>
</evidence>
<dbReference type="SUPFAM" id="SSF55785">
    <property type="entry name" value="PYP-like sensor domain (PAS domain)"/>
    <property type="match status" value="1"/>
</dbReference>
<dbReference type="SMART" id="SM00448">
    <property type="entry name" value="REC"/>
    <property type="match status" value="1"/>
</dbReference>
<feature type="domain" description="PAC" evidence="8">
    <location>
        <begin position="214"/>
        <end position="266"/>
    </location>
</feature>
<dbReference type="PROSITE" id="PS50112">
    <property type="entry name" value="PAS"/>
    <property type="match status" value="1"/>
</dbReference>
<evidence type="ECO:0000256" key="4">
    <source>
        <dbReference type="PROSITE-ProRule" id="PRU00169"/>
    </source>
</evidence>
<dbReference type="InterPro" id="IPR003594">
    <property type="entry name" value="HATPase_dom"/>
</dbReference>
<dbReference type="InterPro" id="IPR000700">
    <property type="entry name" value="PAS-assoc_C"/>
</dbReference>
<dbReference type="SMART" id="SM00091">
    <property type="entry name" value="PAS"/>
    <property type="match status" value="1"/>
</dbReference>
<keyword evidence="3" id="KW-0902">Two-component regulatory system</keyword>
<dbReference type="GO" id="GO:0046983">
    <property type="term" value="F:protein dimerization activity"/>
    <property type="evidence" value="ECO:0007669"/>
    <property type="project" value="InterPro"/>
</dbReference>
<feature type="domain" description="Histidine kinase" evidence="5">
    <location>
        <begin position="288"/>
        <end position="491"/>
    </location>
</feature>
<dbReference type="EMBL" id="LOXM01000099">
    <property type="protein sequence ID" value="KVG69433.1"/>
    <property type="molecule type" value="Genomic_DNA"/>
</dbReference>
<dbReference type="Gene3D" id="3.30.565.10">
    <property type="entry name" value="Histidine kinase-like ATPase, C-terminal domain"/>
    <property type="match status" value="1"/>
</dbReference>
<dbReference type="Gene3D" id="3.30.450.20">
    <property type="entry name" value="PAS domain"/>
    <property type="match status" value="1"/>
</dbReference>
<feature type="domain" description="PAS" evidence="7">
    <location>
        <begin position="139"/>
        <end position="211"/>
    </location>
</feature>
<dbReference type="OrthoDB" id="9813412at2"/>
<dbReference type="CDD" id="cd00130">
    <property type="entry name" value="PAS"/>
    <property type="match status" value="1"/>
</dbReference>
<evidence type="ECO:0000259" key="7">
    <source>
        <dbReference type="PROSITE" id="PS50112"/>
    </source>
</evidence>
<dbReference type="PANTHER" id="PTHR24421:SF59">
    <property type="entry name" value="OXYGEN SENSOR HISTIDINE KINASE NREB"/>
    <property type="match status" value="1"/>
</dbReference>
<dbReference type="Pfam" id="PF02518">
    <property type="entry name" value="HATPase_c"/>
    <property type="match status" value="1"/>
</dbReference>
<dbReference type="InterPro" id="IPR001610">
    <property type="entry name" value="PAC"/>
</dbReference>
<dbReference type="Gene3D" id="1.20.5.1930">
    <property type="match status" value="1"/>
</dbReference>
<keyword evidence="4" id="KW-0597">Phosphoprotein</keyword>
<accession>A0A103RKF2</accession>
<dbReference type="RefSeq" id="WP_059750690.1">
    <property type="nucleotide sequence ID" value="NZ_LOXM01000099.1"/>
</dbReference>
<evidence type="ECO:0000313" key="10">
    <source>
        <dbReference type="Proteomes" id="UP000064029"/>
    </source>
</evidence>
<evidence type="ECO:0000313" key="9">
    <source>
        <dbReference type="EMBL" id="KVG69433.1"/>
    </source>
</evidence>
<evidence type="ECO:0000259" key="8">
    <source>
        <dbReference type="PROSITE" id="PS50113"/>
    </source>
</evidence>
<dbReference type="InterPro" id="IPR050482">
    <property type="entry name" value="Sensor_HK_TwoCompSys"/>
</dbReference>
<dbReference type="GO" id="GO:0000155">
    <property type="term" value="F:phosphorelay sensor kinase activity"/>
    <property type="evidence" value="ECO:0007669"/>
    <property type="project" value="InterPro"/>
</dbReference>
<dbReference type="AlphaFoldDB" id="A0A103RKF2"/>
<dbReference type="Proteomes" id="UP000064029">
    <property type="component" value="Unassembled WGS sequence"/>
</dbReference>
<dbReference type="Gene3D" id="3.40.50.2300">
    <property type="match status" value="1"/>
</dbReference>
<comment type="caution">
    <text evidence="9">The sequence shown here is derived from an EMBL/GenBank/DDBJ whole genome shotgun (WGS) entry which is preliminary data.</text>
</comment>
<dbReference type="InterPro" id="IPR000014">
    <property type="entry name" value="PAS"/>
</dbReference>
<dbReference type="NCBIfam" id="TIGR00229">
    <property type="entry name" value="sensory_box"/>
    <property type="match status" value="1"/>
</dbReference>
<evidence type="ECO:0000256" key="3">
    <source>
        <dbReference type="ARBA" id="ARBA00023012"/>
    </source>
</evidence>
<organism evidence="9 10">
    <name type="scientific">Burkholderia ubonensis</name>
    <dbReference type="NCBI Taxonomy" id="101571"/>
    <lineage>
        <taxon>Bacteria</taxon>
        <taxon>Pseudomonadati</taxon>
        <taxon>Pseudomonadota</taxon>
        <taxon>Betaproteobacteria</taxon>
        <taxon>Burkholderiales</taxon>
        <taxon>Burkholderiaceae</taxon>
        <taxon>Burkholderia</taxon>
        <taxon>Burkholderia cepacia complex</taxon>
    </lineage>
</organism>
<dbReference type="PROSITE" id="PS50113">
    <property type="entry name" value="PAC"/>
    <property type="match status" value="1"/>
</dbReference>
<evidence type="ECO:0000256" key="1">
    <source>
        <dbReference type="ARBA" id="ARBA00022679"/>
    </source>
</evidence>
<dbReference type="SMART" id="SM00086">
    <property type="entry name" value="PAC"/>
    <property type="match status" value="1"/>
</dbReference>
<reference evidence="9 10" key="1">
    <citation type="submission" date="2015-11" db="EMBL/GenBank/DDBJ databases">
        <title>Expanding the genomic diversity of Burkholderia species for the development of highly accurate diagnostics.</title>
        <authorList>
            <person name="Sahl J."/>
            <person name="Keim P."/>
            <person name="Wagner D."/>
        </authorList>
    </citation>
    <scope>NUCLEOTIDE SEQUENCE [LARGE SCALE GENOMIC DNA]</scope>
    <source>
        <strain evidence="9 10">MSMB2036</strain>
    </source>
</reference>
<dbReference type="PANTHER" id="PTHR24421">
    <property type="entry name" value="NITRATE/NITRITE SENSOR PROTEIN NARX-RELATED"/>
    <property type="match status" value="1"/>
</dbReference>
<dbReference type="InterPro" id="IPR036890">
    <property type="entry name" value="HATPase_C_sf"/>
</dbReference>
<protein>
    <submittedName>
        <fullName evidence="9">Histidine kinase</fullName>
    </submittedName>
</protein>
<name>A0A103RKF2_9BURK</name>
<dbReference type="CDD" id="cd16917">
    <property type="entry name" value="HATPase_UhpB-NarQ-NarX-like"/>
    <property type="match status" value="1"/>
</dbReference>
<dbReference type="PROSITE" id="PS50109">
    <property type="entry name" value="HIS_KIN"/>
    <property type="match status" value="1"/>
</dbReference>